<comment type="similarity">
    <text evidence="1">Belongs to the short-chain dehydrogenases/reductases (SDR) family.</text>
</comment>
<dbReference type="InterPro" id="IPR002347">
    <property type="entry name" value="SDR_fam"/>
</dbReference>
<dbReference type="PANTHER" id="PTHR24321">
    <property type="entry name" value="DEHYDROGENASES, SHORT CHAIN"/>
    <property type="match status" value="1"/>
</dbReference>
<comment type="caution">
    <text evidence="3">The sequence shown here is derived from an EMBL/GenBank/DDBJ whole genome shotgun (WGS) entry which is preliminary data.</text>
</comment>
<reference evidence="3 4" key="1">
    <citation type="submission" date="2024-09" db="EMBL/GenBank/DDBJ databases">
        <authorList>
            <person name="Sun Q."/>
            <person name="Mori K."/>
        </authorList>
    </citation>
    <scope>NUCLEOTIDE SEQUENCE [LARGE SCALE GENOMIC DNA]</scope>
    <source>
        <strain evidence="3 4">CICC 10874</strain>
    </source>
</reference>
<evidence type="ECO:0000313" key="3">
    <source>
        <dbReference type="EMBL" id="MFC0675193.1"/>
    </source>
</evidence>
<accession>A0ABV6RH11</accession>
<dbReference type="EMBL" id="JBHLSV010000020">
    <property type="protein sequence ID" value="MFC0675193.1"/>
    <property type="molecule type" value="Genomic_DNA"/>
</dbReference>
<keyword evidence="4" id="KW-1185">Reference proteome</keyword>
<gene>
    <name evidence="3" type="ORF">ACFFF6_14615</name>
</gene>
<dbReference type="RefSeq" id="WP_376981998.1">
    <property type="nucleotide sequence ID" value="NZ_JBHLSV010000020.1"/>
</dbReference>
<dbReference type="Proteomes" id="UP001589793">
    <property type="component" value="Unassembled WGS sequence"/>
</dbReference>
<dbReference type="PRINTS" id="PR00081">
    <property type="entry name" value="GDHRDH"/>
</dbReference>
<dbReference type="SUPFAM" id="SSF51735">
    <property type="entry name" value="NAD(P)-binding Rossmann-fold domains"/>
    <property type="match status" value="1"/>
</dbReference>
<keyword evidence="2 3" id="KW-0560">Oxidoreductase</keyword>
<sequence>MTNSPAYDFTGKVALVTGAASGMGLAAARGFARNGAAVALLDRSADEVRKAAQDLGDAGHQAIGIACDVTDENQVAAALDRVASTFGRLDMAFNNAGIQAPPSDAAEETAENFDHVNAVNLRGIWAAQKHELRHMRAQGSGAIVNNSSLGGLVGLPERAAYHASKHGVIGLTKSAAVEYAPRGIRINAICPGVIETPMVAGMLEGQAEAMAAIMQDQPIGRLGTAEEIAAAVLWLCSDASSFVLGVALPVDGGFTTH</sequence>
<dbReference type="PANTHER" id="PTHR24321:SF8">
    <property type="entry name" value="ESTRADIOL 17-BETA-DEHYDROGENASE 8-RELATED"/>
    <property type="match status" value="1"/>
</dbReference>
<organism evidence="3 4">
    <name type="scientific">Brachybacterium hainanense</name>
    <dbReference type="NCBI Taxonomy" id="1541174"/>
    <lineage>
        <taxon>Bacteria</taxon>
        <taxon>Bacillati</taxon>
        <taxon>Actinomycetota</taxon>
        <taxon>Actinomycetes</taxon>
        <taxon>Micrococcales</taxon>
        <taxon>Dermabacteraceae</taxon>
        <taxon>Brachybacterium</taxon>
    </lineage>
</organism>
<dbReference type="GO" id="GO:0016491">
    <property type="term" value="F:oxidoreductase activity"/>
    <property type="evidence" value="ECO:0007669"/>
    <property type="project" value="UniProtKB-KW"/>
</dbReference>
<dbReference type="EC" id="1.1.1.-" evidence="3"/>
<evidence type="ECO:0000256" key="1">
    <source>
        <dbReference type="ARBA" id="ARBA00006484"/>
    </source>
</evidence>
<dbReference type="PRINTS" id="PR00080">
    <property type="entry name" value="SDRFAMILY"/>
</dbReference>
<evidence type="ECO:0000256" key="2">
    <source>
        <dbReference type="ARBA" id="ARBA00023002"/>
    </source>
</evidence>
<dbReference type="Pfam" id="PF13561">
    <property type="entry name" value="adh_short_C2"/>
    <property type="match status" value="1"/>
</dbReference>
<dbReference type="NCBIfam" id="NF005559">
    <property type="entry name" value="PRK07231.1"/>
    <property type="match status" value="1"/>
</dbReference>
<dbReference type="InterPro" id="IPR036291">
    <property type="entry name" value="NAD(P)-bd_dom_sf"/>
</dbReference>
<name>A0ABV6RH11_9MICO</name>
<dbReference type="CDD" id="cd05233">
    <property type="entry name" value="SDR_c"/>
    <property type="match status" value="1"/>
</dbReference>
<dbReference type="Gene3D" id="3.40.50.720">
    <property type="entry name" value="NAD(P)-binding Rossmann-like Domain"/>
    <property type="match status" value="1"/>
</dbReference>
<evidence type="ECO:0000313" key="4">
    <source>
        <dbReference type="Proteomes" id="UP001589793"/>
    </source>
</evidence>
<proteinExistence type="inferred from homology"/>
<protein>
    <submittedName>
        <fullName evidence="3">SDR family NAD(P)-dependent oxidoreductase</fullName>
        <ecNumber evidence="3">1.1.1.-</ecNumber>
    </submittedName>
</protein>